<evidence type="ECO:0000256" key="5">
    <source>
        <dbReference type="SAM" id="Phobius"/>
    </source>
</evidence>
<feature type="transmembrane region" description="Helical" evidence="5">
    <location>
        <begin position="284"/>
        <end position="304"/>
    </location>
</feature>
<feature type="transmembrane region" description="Helical" evidence="5">
    <location>
        <begin position="347"/>
        <end position="368"/>
    </location>
</feature>
<comment type="subcellular location">
    <subcellularLocation>
        <location evidence="1">Membrane</location>
        <topology evidence="1">Multi-pass membrane protein</topology>
    </subcellularLocation>
</comment>
<feature type="transmembrane region" description="Helical" evidence="5">
    <location>
        <begin position="93"/>
        <end position="109"/>
    </location>
</feature>
<evidence type="ECO:0000256" key="4">
    <source>
        <dbReference type="ARBA" id="ARBA00023136"/>
    </source>
</evidence>
<keyword evidence="3 5" id="KW-1133">Transmembrane helix</keyword>
<evidence type="ECO:0000256" key="2">
    <source>
        <dbReference type="ARBA" id="ARBA00022692"/>
    </source>
</evidence>
<reference evidence="6" key="1">
    <citation type="submission" date="2022-01" db="EMBL/GenBank/DDBJ databases">
        <authorList>
            <person name="King R."/>
        </authorList>
    </citation>
    <scope>NUCLEOTIDE SEQUENCE</scope>
</reference>
<keyword evidence="7" id="KW-1185">Reference proteome</keyword>
<dbReference type="InterPro" id="IPR011701">
    <property type="entry name" value="MFS"/>
</dbReference>
<evidence type="ECO:0000313" key="7">
    <source>
        <dbReference type="Proteomes" id="UP001152798"/>
    </source>
</evidence>
<feature type="transmembrane region" description="Helical" evidence="5">
    <location>
        <begin position="182"/>
        <end position="205"/>
    </location>
</feature>
<feature type="transmembrane region" description="Helical" evidence="5">
    <location>
        <begin position="152"/>
        <end position="170"/>
    </location>
</feature>
<accession>A0A9P0MMN0</accession>
<dbReference type="AlphaFoldDB" id="A0A9P0MMN0"/>
<dbReference type="InterPro" id="IPR036259">
    <property type="entry name" value="MFS_trans_sf"/>
</dbReference>
<keyword evidence="2 5" id="KW-0812">Transmembrane</keyword>
<dbReference type="OrthoDB" id="6612904at2759"/>
<keyword evidence="4 5" id="KW-0472">Membrane</keyword>
<dbReference type="GO" id="GO:0006820">
    <property type="term" value="P:monoatomic anion transport"/>
    <property type="evidence" value="ECO:0007669"/>
    <property type="project" value="TreeGrafter"/>
</dbReference>
<dbReference type="GO" id="GO:0022857">
    <property type="term" value="F:transmembrane transporter activity"/>
    <property type="evidence" value="ECO:0007669"/>
    <property type="project" value="InterPro"/>
</dbReference>
<dbReference type="GO" id="GO:0016020">
    <property type="term" value="C:membrane"/>
    <property type="evidence" value="ECO:0007669"/>
    <property type="project" value="UniProtKB-SubCell"/>
</dbReference>
<proteinExistence type="predicted"/>
<gene>
    <name evidence="6" type="ORF">NEZAVI_LOCUS8194</name>
</gene>
<dbReference type="PANTHER" id="PTHR11662:SF280">
    <property type="entry name" value="FI21844P1-RELATED"/>
    <property type="match status" value="1"/>
</dbReference>
<sequence length="475" mass="53763">MSSGSYIDAARTKQMKDLLGVRHIQAVLLAGALFVNHIQQSNVAITAVAITSHNPNITYWQDGKVRARGSFFYSLIISCLVGGYLTTKFDIKIMLLCSTVVGTITTYLTPTLVKYYNWQILIVIRILHGSSKGFIRPLVYSQLVRWLPPDELMLMGPVVLSSLFLGYGLIEMMGGYLSSGQGGWPSIFYFSGNIGFIWCLAYLGLGSQSPNACFYISVYEKRYIEESLPSAIRLPYRKYIPLKKILTCVPLYALIISQSANNYALQTFVKIVPLFYENSLQLDVQKIGLAMGLPLFSISLLVYIKYYLLKFMIKRRIVNHSEVRHIFNGIGQFGAFYFFMYCAFTENYYVCFTFHCIGMILSSCQLNGFYMNYFDLSPNFIGVIVGIGVSCAHCFSIAGTYISFSLYSHYYLDPSGPQSILQAKEAIYFFLAMFYFLGGLLWELLGSTKIQPFNDIKETEEPDDDVFNESDIIKT</sequence>
<feature type="transmembrane region" description="Helical" evidence="5">
    <location>
        <begin position="245"/>
        <end position="264"/>
    </location>
</feature>
<protein>
    <submittedName>
        <fullName evidence="6">Uncharacterized protein</fullName>
    </submittedName>
</protein>
<evidence type="ECO:0000256" key="3">
    <source>
        <dbReference type="ARBA" id="ARBA00022989"/>
    </source>
</evidence>
<feature type="transmembrane region" description="Helical" evidence="5">
    <location>
        <begin position="426"/>
        <end position="445"/>
    </location>
</feature>
<feature type="transmembrane region" description="Helical" evidence="5">
    <location>
        <begin position="70"/>
        <end position="86"/>
    </location>
</feature>
<dbReference type="Proteomes" id="UP001152798">
    <property type="component" value="Chromosome 4"/>
</dbReference>
<dbReference type="SUPFAM" id="SSF103473">
    <property type="entry name" value="MFS general substrate transporter"/>
    <property type="match status" value="1"/>
</dbReference>
<dbReference type="Gene3D" id="1.20.1250.20">
    <property type="entry name" value="MFS general substrate transporter like domains"/>
    <property type="match status" value="1"/>
</dbReference>
<feature type="transmembrane region" description="Helical" evidence="5">
    <location>
        <begin position="380"/>
        <end position="406"/>
    </location>
</feature>
<organism evidence="6 7">
    <name type="scientific">Nezara viridula</name>
    <name type="common">Southern green stink bug</name>
    <name type="synonym">Cimex viridulus</name>
    <dbReference type="NCBI Taxonomy" id="85310"/>
    <lineage>
        <taxon>Eukaryota</taxon>
        <taxon>Metazoa</taxon>
        <taxon>Ecdysozoa</taxon>
        <taxon>Arthropoda</taxon>
        <taxon>Hexapoda</taxon>
        <taxon>Insecta</taxon>
        <taxon>Pterygota</taxon>
        <taxon>Neoptera</taxon>
        <taxon>Paraneoptera</taxon>
        <taxon>Hemiptera</taxon>
        <taxon>Heteroptera</taxon>
        <taxon>Panheteroptera</taxon>
        <taxon>Pentatomomorpha</taxon>
        <taxon>Pentatomoidea</taxon>
        <taxon>Pentatomidae</taxon>
        <taxon>Pentatominae</taxon>
        <taxon>Nezara</taxon>
    </lineage>
</organism>
<dbReference type="Pfam" id="PF07690">
    <property type="entry name" value="MFS_1"/>
    <property type="match status" value="1"/>
</dbReference>
<name>A0A9P0MMN0_NEZVI</name>
<evidence type="ECO:0000256" key="1">
    <source>
        <dbReference type="ARBA" id="ARBA00004141"/>
    </source>
</evidence>
<dbReference type="PANTHER" id="PTHR11662">
    <property type="entry name" value="SOLUTE CARRIER FAMILY 17"/>
    <property type="match status" value="1"/>
</dbReference>
<evidence type="ECO:0000313" key="6">
    <source>
        <dbReference type="EMBL" id="CAH1398574.1"/>
    </source>
</evidence>
<dbReference type="InterPro" id="IPR050382">
    <property type="entry name" value="MFS_Na/Anion_cotransporter"/>
</dbReference>
<dbReference type="EMBL" id="OV725080">
    <property type="protein sequence ID" value="CAH1398574.1"/>
    <property type="molecule type" value="Genomic_DNA"/>
</dbReference>